<dbReference type="SUPFAM" id="SSF53756">
    <property type="entry name" value="UDP-Glycosyltransferase/glycogen phosphorylase"/>
    <property type="match status" value="1"/>
</dbReference>
<dbReference type="CDD" id="cd03794">
    <property type="entry name" value="GT4_WbuB-like"/>
    <property type="match status" value="1"/>
</dbReference>
<feature type="domain" description="Glycosyl transferase family 1" evidence="1">
    <location>
        <begin position="211"/>
        <end position="375"/>
    </location>
</feature>
<evidence type="ECO:0000313" key="3">
    <source>
        <dbReference type="EMBL" id="TCP69640.1"/>
    </source>
</evidence>
<evidence type="ECO:0000313" key="4">
    <source>
        <dbReference type="Proteomes" id="UP000294746"/>
    </source>
</evidence>
<keyword evidence="3" id="KW-0808">Transferase</keyword>
<evidence type="ECO:0000259" key="2">
    <source>
        <dbReference type="Pfam" id="PF13439"/>
    </source>
</evidence>
<gene>
    <name evidence="3" type="ORF">EDD57_10778</name>
</gene>
<protein>
    <submittedName>
        <fullName evidence="3">Glycosyltransferase involved in cell wall biosynthesis</fullName>
    </submittedName>
</protein>
<dbReference type="Gene3D" id="3.40.50.2000">
    <property type="entry name" value="Glycogen Phosphorylase B"/>
    <property type="match status" value="2"/>
</dbReference>
<dbReference type="EMBL" id="SLXV01000007">
    <property type="protein sequence ID" value="TCP69640.1"/>
    <property type="molecule type" value="Genomic_DNA"/>
</dbReference>
<keyword evidence="4" id="KW-1185">Reference proteome</keyword>
<proteinExistence type="predicted"/>
<dbReference type="Pfam" id="PF00534">
    <property type="entry name" value="Glycos_transf_1"/>
    <property type="match status" value="1"/>
</dbReference>
<dbReference type="PANTHER" id="PTHR12526:SF622">
    <property type="entry name" value="GLYCOSYLTRANSFERASE (GROUP I)"/>
    <property type="match status" value="1"/>
</dbReference>
<sequence length="408" mass="46561">MKIWLANHYAVPPNIAGITRHYELAKEWAEEEGAEVDLWMSRFVHPRRSWVTEEEKQAIPPVKGLCLNWLWSFPHKVNDFRRMINMASFAVVFFLQGLFKKRPDVLIASSPHLFLAFSGWMLAALKRVPFVFEVRDLWPDSLIKMGGLNNKHIIRILTWMENHLYQKADQIIVLTEHQRTFIMDRGIDPCKIELIPNGVILGSWEPTPETRDEFRKRMGIPEDEFLAVYTGAHGPANALEYVVRAGEHLEPGTSIVLIGDGPEKEKLVRLREELGLTNVHLLDPVAKSEIFDYTYAADCGIISLADNEVFRGARPNKLFDYTFLGKPIVSTVDGEVREIVEKNEVGIFAGAENPEGLATAIGQVRQYSKERKAQIAANGLDYIDREGDRKKLAHAFYLRLKKLVSKEK</sequence>
<dbReference type="InterPro" id="IPR028098">
    <property type="entry name" value="Glyco_trans_4-like_N"/>
</dbReference>
<evidence type="ECO:0000259" key="1">
    <source>
        <dbReference type="Pfam" id="PF00534"/>
    </source>
</evidence>
<feature type="domain" description="Glycosyltransferase subfamily 4-like N-terminal" evidence="2">
    <location>
        <begin position="22"/>
        <end position="199"/>
    </location>
</feature>
<reference evidence="3 4" key="1">
    <citation type="submission" date="2019-03" db="EMBL/GenBank/DDBJ databases">
        <title>Genomic Encyclopedia of Type Strains, Phase IV (KMG-IV): sequencing the most valuable type-strain genomes for metagenomic binning, comparative biology and taxonomic classification.</title>
        <authorList>
            <person name="Goeker M."/>
        </authorList>
    </citation>
    <scope>NUCLEOTIDE SEQUENCE [LARGE SCALE GENOMIC DNA]</scope>
    <source>
        <strain evidence="3 4">DSM 46831</strain>
    </source>
</reference>
<dbReference type="Proteomes" id="UP000294746">
    <property type="component" value="Unassembled WGS sequence"/>
</dbReference>
<dbReference type="GO" id="GO:0016740">
    <property type="term" value="F:transferase activity"/>
    <property type="evidence" value="ECO:0007669"/>
    <property type="project" value="UniProtKB-KW"/>
</dbReference>
<accession>A0A4R2S106</accession>
<dbReference type="Pfam" id="PF13439">
    <property type="entry name" value="Glyco_transf_4"/>
    <property type="match status" value="1"/>
</dbReference>
<dbReference type="RefSeq" id="WP_131848198.1">
    <property type="nucleotide sequence ID" value="NZ_SLXV01000007.1"/>
</dbReference>
<organism evidence="3 4">
    <name type="scientific">Baia soyae</name>
    <dbReference type="NCBI Taxonomy" id="1544746"/>
    <lineage>
        <taxon>Bacteria</taxon>
        <taxon>Bacillati</taxon>
        <taxon>Bacillota</taxon>
        <taxon>Bacilli</taxon>
        <taxon>Bacillales</taxon>
        <taxon>Thermoactinomycetaceae</taxon>
        <taxon>Baia</taxon>
    </lineage>
</organism>
<name>A0A4R2S106_9BACL</name>
<comment type="caution">
    <text evidence="3">The sequence shown here is derived from an EMBL/GenBank/DDBJ whole genome shotgun (WGS) entry which is preliminary data.</text>
</comment>
<dbReference type="InterPro" id="IPR001296">
    <property type="entry name" value="Glyco_trans_1"/>
</dbReference>
<dbReference type="OrthoDB" id="9811902at2"/>
<dbReference type="AlphaFoldDB" id="A0A4R2S106"/>
<dbReference type="PANTHER" id="PTHR12526">
    <property type="entry name" value="GLYCOSYLTRANSFERASE"/>
    <property type="match status" value="1"/>
</dbReference>